<gene>
    <name evidence="2" type="ORF">ACH5RR_001367</name>
</gene>
<name>A0ABD3B3M5_9GENT</name>
<dbReference type="PANTHER" id="PTHR32254">
    <property type="entry name" value="EXPRESSED PROTEIN"/>
    <property type="match status" value="1"/>
</dbReference>
<protein>
    <submittedName>
        <fullName evidence="2">Uncharacterized protein</fullName>
    </submittedName>
</protein>
<evidence type="ECO:0000256" key="1">
    <source>
        <dbReference type="SAM" id="Phobius"/>
    </source>
</evidence>
<organism evidence="2 3">
    <name type="scientific">Cinchona calisaya</name>
    <dbReference type="NCBI Taxonomy" id="153742"/>
    <lineage>
        <taxon>Eukaryota</taxon>
        <taxon>Viridiplantae</taxon>
        <taxon>Streptophyta</taxon>
        <taxon>Embryophyta</taxon>
        <taxon>Tracheophyta</taxon>
        <taxon>Spermatophyta</taxon>
        <taxon>Magnoliopsida</taxon>
        <taxon>eudicotyledons</taxon>
        <taxon>Gunneridae</taxon>
        <taxon>Pentapetalae</taxon>
        <taxon>asterids</taxon>
        <taxon>lamiids</taxon>
        <taxon>Gentianales</taxon>
        <taxon>Rubiaceae</taxon>
        <taxon>Cinchonoideae</taxon>
        <taxon>Cinchoneae</taxon>
        <taxon>Cinchona</taxon>
    </lineage>
</organism>
<dbReference type="PANTHER" id="PTHR32254:SF6">
    <property type="entry name" value="DUF1068 DOMAIN-CONTAINING PROTEIN"/>
    <property type="match status" value="1"/>
</dbReference>
<reference evidence="2 3" key="1">
    <citation type="submission" date="2024-11" db="EMBL/GenBank/DDBJ databases">
        <title>A near-complete genome assembly of Cinchona calisaya.</title>
        <authorList>
            <person name="Lian D.C."/>
            <person name="Zhao X.W."/>
            <person name="Wei L."/>
        </authorList>
    </citation>
    <scope>NUCLEOTIDE SEQUENCE [LARGE SCALE GENOMIC DNA]</scope>
    <source>
        <tissue evidence="2">Nenye</tissue>
    </source>
</reference>
<keyword evidence="1" id="KW-0812">Transmembrane</keyword>
<dbReference type="EMBL" id="JBJUIK010000001">
    <property type="protein sequence ID" value="KAL3538001.1"/>
    <property type="molecule type" value="Genomic_DNA"/>
</dbReference>
<keyword evidence="3" id="KW-1185">Reference proteome</keyword>
<proteinExistence type="predicted"/>
<sequence>MAHPSNHRVDSTRLVRLVLIFVALFLMVYSLKSSFSGHYYKPRRKSTASASCPRCSCDCASESDSISLSPDIFNMSSSGCISKDPEMNEEMKKDIVALLSEEISLQKNVTHDSLEHTQELIMDTKRTSSHYQKEAQKCYASVDTCEDARERAEAALTEERKFTALWEQRACDFGWKDEKRV</sequence>
<keyword evidence="1" id="KW-1133">Transmembrane helix</keyword>
<dbReference type="Pfam" id="PF06364">
    <property type="entry name" value="DUF1068"/>
    <property type="match status" value="1"/>
</dbReference>
<feature type="transmembrane region" description="Helical" evidence="1">
    <location>
        <begin position="14"/>
        <end position="35"/>
    </location>
</feature>
<dbReference type="InterPro" id="IPR010471">
    <property type="entry name" value="DUF1068"/>
</dbReference>
<evidence type="ECO:0000313" key="3">
    <source>
        <dbReference type="Proteomes" id="UP001630127"/>
    </source>
</evidence>
<keyword evidence="1" id="KW-0472">Membrane</keyword>
<dbReference type="AlphaFoldDB" id="A0ABD3B3M5"/>
<comment type="caution">
    <text evidence="2">The sequence shown here is derived from an EMBL/GenBank/DDBJ whole genome shotgun (WGS) entry which is preliminary data.</text>
</comment>
<accession>A0ABD3B3M5</accession>
<dbReference type="Proteomes" id="UP001630127">
    <property type="component" value="Unassembled WGS sequence"/>
</dbReference>
<evidence type="ECO:0000313" key="2">
    <source>
        <dbReference type="EMBL" id="KAL3538001.1"/>
    </source>
</evidence>